<organism evidence="1 2">
    <name type="scientific">Spiroplasma melliferum KC3</name>
    <dbReference type="NCBI Taxonomy" id="570509"/>
    <lineage>
        <taxon>Bacteria</taxon>
        <taxon>Bacillati</taxon>
        <taxon>Mycoplasmatota</taxon>
        <taxon>Mollicutes</taxon>
        <taxon>Entomoplasmatales</taxon>
        <taxon>Spiroplasmataceae</taxon>
        <taxon>Spiroplasma</taxon>
    </lineage>
</organism>
<dbReference type="RefSeq" id="WP_004028654.1">
    <property type="nucleotide sequence ID" value="NZ_AGBZ02000004.1"/>
</dbReference>
<comment type="caution">
    <text evidence="1">The sequence shown here is derived from an EMBL/GenBank/DDBJ whole genome shotgun (WGS) entry which is preliminary data.</text>
</comment>
<protein>
    <recommendedName>
        <fullName evidence="3">Tyrosine specific protein phosphatases domain-containing protein</fullName>
    </recommendedName>
</protein>
<evidence type="ECO:0000313" key="1">
    <source>
        <dbReference type="EMBL" id="KAI92276.1"/>
    </source>
</evidence>
<proteinExistence type="predicted"/>
<evidence type="ECO:0000313" key="2">
    <source>
        <dbReference type="Proteomes" id="UP000004057"/>
    </source>
</evidence>
<dbReference type="Proteomes" id="UP000004057">
    <property type="component" value="Unassembled WGS sequence"/>
</dbReference>
<evidence type="ECO:0008006" key="3">
    <source>
        <dbReference type="Google" id="ProtNLM"/>
    </source>
</evidence>
<reference evidence="1 2" key="1">
    <citation type="journal article" date="2012" name="J. Proteome Res.">
        <title>Application of Spiroplasma melliferum proteogenomic profiling for the discovery of virulence factors and pathogenicity mechanisms in host-associated spiroplasmas.</title>
        <authorList>
            <person name="Alexeev D."/>
            <person name="Kostrjukova E."/>
            <person name="Aliper A."/>
            <person name="Popenko A."/>
            <person name="Bazaleev N."/>
            <person name="Tyakht A."/>
            <person name="Selezneva O."/>
            <person name="Akopian T."/>
            <person name="Prichodko E."/>
            <person name="Kondratov I."/>
            <person name="Chukin M."/>
            <person name="Demina I."/>
            <person name="Galyamina M."/>
            <person name="Kamashev D."/>
            <person name="Vanyushkina A."/>
            <person name="Ladygina V."/>
            <person name="Levitskii S."/>
            <person name="Lazarev V."/>
            <person name="Govorun V."/>
        </authorList>
    </citation>
    <scope>NUCLEOTIDE SEQUENCE [LARGE SCALE GENOMIC DNA]</scope>
    <source>
        <strain evidence="1 2">KC3</strain>
    </source>
</reference>
<dbReference type="EMBL" id="AGBZ02000004">
    <property type="protein sequence ID" value="KAI92276.1"/>
    <property type="molecule type" value="Genomic_DNA"/>
</dbReference>
<name>A0AAI9X0K6_SPIME</name>
<dbReference type="AlphaFoldDB" id="A0AAI9X0K6"/>
<accession>A0AAI9X0K6</accession>
<gene>
    <name evidence="1" type="ORF">SPM_006015</name>
</gene>
<sequence length="167" mass="19275">MPRKHLIANLVIGNYFLIPTDIENKVIISDIYYDLLRDDSTAISKKKSYLLWEHQLVLKEYNHYDVNNISKGAIIAGLKFLNAKAKLETTFLACYDGISQTSALAFIYLVANNIIPPLSFEKAITHFLTNHYALMKINQGIYDFLKLHYPYTKLNTLAQQKWEHLHG</sequence>